<name>A0A381QK29_9ZZZZ</name>
<dbReference type="AlphaFoldDB" id="A0A381QK29"/>
<organism evidence="1">
    <name type="scientific">marine metagenome</name>
    <dbReference type="NCBI Taxonomy" id="408172"/>
    <lineage>
        <taxon>unclassified sequences</taxon>
        <taxon>metagenomes</taxon>
        <taxon>ecological metagenomes</taxon>
    </lineage>
</organism>
<reference evidence="1" key="1">
    <citation type="submission" date="2018-05" db="EMBL/GenBank/DDBJ databases">
        <authorList>
            <person name="Lanie J.A."/>
            <person name="Ng W.-L."/>
            <person name="Kazmierczak K.M."/>
            <person name="Andrzejewski T.M."/>
            <person name="Davidsen T.M."/>
            <person name="Wayne K.J."/>
            <person name="Tettelin H."/>
            <person name="Glass J.I."/>
            <person name="Rusch D."/>
            <person name="Podicherti R."/>
            <person name="Tsui H.-C.T."/>
            <person name="Winkler M.E."/>
        </authorList>
    </citation>
    <scope>NUCLEOTIDE SEQUENCE</scope>
</reference>
<sequence length="187" mass="20657">MLTRRNLLKRSAISGVTLLAFETCYASPQIPPAPDGMGHHFEFLTPEDRGILSKLIPVILAESLPSSSKKHEQAIKEVIVGWDIAVSGLPILTQQELRKLFSVLDSNLIFSLTPRLLTGVPGAWEDPTEIEDFLNNWRNSNPESIITGNELRVGYMGMVELTMASWYGNPRSWDFCGYGGPPVLSGT</sequence>
<evidence type="ECO:0000313" key="1">
    <source>
        <dbReference type="EMBL" id="SUZ79691.1"/>
    </source>
</evidence>
<accession>A0A381QK29</accession>
<dbReference type="EMBL" id="UINC01001396">
    <property type="protein sequence ID" value="SUZ79691.1"/>
    <property type="molecule type" value="Genomic_DNA"/>
</dbReference>
<evidence type="ECO:0008006" key="2">
    <source>
        <dbReference type="Google" id="ProtNLM"/>
    </source>
</evidence>
<proteinExistence type="predicted"/>
<protein>
    <recommendedName>
        <fullName evidence="2">Gluconate 2-dehydrogenase subunit 3 family protein</fullName>
    </recommendedName>
</protein>
<gene>
    <name evidence="1" type="ORF">METZ01_LOCUS32545</name>
</gene>